<evidence type="ECO:0000313" key="1">
    <source>
        <dbReference type="EMBL" id="MFD2548552.1"/>
    </source>
</evidence>
<proteinExistence type="predicted"/>
<gene>
    <name evidence="1" type="ORF">ACFSR5_12940</name>
</gene>
<accession>A0ABW5KHT8</accession>
<comment type="caution">
    <text evidence="1">The sequence shown here is derived from an EMBL/GenBank/DDBJ whole genome shotgun (WGS) entry which is preliminary data.</text>
</comment>
<organism evidence="1 2">
    <name type="scientific">Sphingobacterium suaedae</name>
    <dbReference type="NCBI Taxonomy" id="1686402"/>
    <lineage>
        <taxon>Bacteria</taxon>
        <taxon>Pseudomonadati</taxon>
        <taxon>Bacteroidota</taxon>
        <taxon>Sphingobacteriia</taxon>
        <taxon>Sphingobacteriales</taxon>
        <taxon>Sphingobacteriaceae</taxon>
        <taxon>Sphingobacterium</taxon>
    </lineage>
</organism>
<dbReference type="Gene3D" id="1.10.1470.10">
    <property type="entry name" value="YjbJ"/>
    <property type="match status" value="1"/>
</dbReference>
<evidence type="ECO:0000313" key="2">
    <source>
        <dbReference type="Proteomes" id="UP001597545"/>
    </source>
</evidence>
<protein>
    <recommendedName>
        <fullName evidence="3">General stress protein CsbD</fullName>
    </recommendedName>
</protein>
<evidence type="ECO:0008006" key="3">
    <source>
        <dbReference type="Google" id="ProtNLM"/>
    </source>
</evidence>
<dbReference type="RefSeq" id="WP_380904437.1">
    <property type="nucleotide sequence ID" value="NZ_JBHUEG010000004.1"/>
</dbReference>
<dbReference type="EMBL" id="JBHULR010000005">
    <property type="protein sequence ID" value="MFD2548552.1"/>
    <property type="molecule type" value="Genomic_DNA"/>
</dbReference>
<keyword evidence="2" id="KW-1185">Reference proteome</keyword>
<reference evidence="2" key="1">
    <citation type="journal article" date="2019" name="Int. J. Syst. Evol. Microbiol.">
        <title>The Global Catalogue of Microorganisms (GCM) 10K type strain sequencing project: providing services to taxonomists for standard genome sequencing and annotation.</title>
        <authorList>
            <consortium name="The Broad Institute Genomics Platform"/>
            <consortium name="The Broad Institute Genome Sequencing Center for Infectious Disease"/>
            <person name="Wu L."/>
            <person name="Ma J."/>
        </authorList>
    </citation>
    <scope>NUCLEOTIDE SEQUENCE [LARGE SCALE GENOMIC DNA]</scope>
    <source>
        <strain evidence="2">KCTC 42662</strain>
    </source>
</reference>
<dbReference type="Proteomes" id="UP001597545">
    <property type="component" value="Unassembled WGS sequence"/>
</dbReference>
<dbReference type="InterPro" id="IPR036629">
    <property type="entry name" value="YjbJ_sf"/>
</dbReference>
<name>A0ABW5KHT8_9SPHI</name>
<sequence length="71" mass="8281">MSSLKISAADWDILKIKLQRKYNHLTPDDLMYNPGEEDALLTRLAKRLRRSQDYIIFTVSKELADLSSNRL</sequence>